<accession>A0A5B7HPB4</accession>
<gene>
    <name evidence="2" type="ORF">E2C01_069146</name>
</gene>
<evidence type="ECO:0000313" key="2">
    <source>
        <dbReference type="EMBL" id="MPC74771.1"/>
    </source>
</evidence>
<comment type="caution">
    <text evidence="2">The sequence shown here is derived from an EMBL/GenBank/DDBJ whole genome shotgun (WGS) entry which is preliminary data.</text>
</comment>
<reference evidence="2 3" key="1">
    <citation type="submission" date="2019-05" db="EMBL/GenBank/DDBJ databases">
        <title>Another draft genome of Portunus trituberculatus and its Hox gene families provides insights of decapod evolution.</title>
        <authorList>
            <person name="Jeong J.-H."/>
            <person name="Song I."/>
            <person name="Kim S."/>
            <person name="Choi T."/>
            <person name="Kim D."/>
            <person name="Ryu S."/>
            <person name="Kim W."/>
        </authorList>
    </citation>
    <scope>NUCLEOTIDE SEQUENCE [LARGE SCALE GENOMIC DNA]</scope>
    <source>
        <tissue evidence="2">Muscle</tissue>
    </source>
</reference>
<evidence type="ECO:0000313" key="3">
    <source>
        <dbReference type="Proteomes" id="UP000324222"/>
    </source>
</evidence>
<keyword evidence="3" id="KW-1185">Reference proteome</keyword>
<dbReference type="AlphaFoldDB" id="A0A5B7HPB4"/>
<proteinExistence type="predicted"/>
<dbReference type="EMBL" id="VSRR010039678">
    <property type="protein sequence ID" value="MPC74771.1"/>
    <property type="molecule type" value="Genomic_DNA"/>
</dbReference>
<organism evidence="2 3">
    <name type="scientific">Portunus trituberculatus</name>
    <name type="common">Swimming crab</name>
    <name type="synonym">Neptunus trituberculatus</name>
    <dbReference type="NCBI Taxonomy" id="210409"/>
    <lineage>
        <taxon>Eukaryota</taxon>
        <taxon>Metazoa</taxon>
        <taxon>Ecdysozoa</taxon>
        <taxon>Arthropoda</taxon>
        <taxon>Crustacea</taxon>
        <taxon>Multicrustacea</taxon>
        <taxon>Malacostraca</taxon>
        <taxon>Eumalacostraca</taxon>
        <taxon>Eucarida</taxon>
        <taxon>Decapoda</taxon>
        <taxon>Pleocyemata</taxon>
        <taxon>Brachyura</taxon>
        <taxon>Eubrachyura</taxon>
        <taxon>Portunoidea</taxon>
        <taxon>Portunidae</taxon>
        <taxon>Portuninae</taxon>
        <taxon>Portunus</taxon>
    </lineage>
</organism>
<protein>
    <submittedName>
        <fullName evidence="2">Uncharacterized protein</fullName>
    </submittedName>
</protein>
<sequence length="173" mass="18895">MLRYELFCIIKSISDTIPKTCTPPKQDEIDPQRDPLHFLTAVFPDAPRPPNLTSFQPLLGHGRGGGSLAPGGWLCKLPLSSHSPLPSVGPQFPRRAHRTLYHLHTHARGDLRRTVVSWLRCAPPPRASPQAEDALCFERTGSETSSLLSADHLHAPEAAARPGLTKVPGSTKH</sequence>
<name>A0A5B7HPB4_PORTR</name>
<dbReference type="Proteomes" id="UP000324222">
    <property type="component" value="Unassembled WGS sequence"/>
</dbReference>
<feature type="region of interest" description="Disordered" evidence="1">
    <location>
        <begin position="154"/>
        <end position="173"/>
    </location>
</feature>
<evidence type="ECO:0000256" key="1">
    <source>
        <dbReference type="SAM" id="MobiDB-lite"/>
    </source>
</evidence>